<keyword evidence="4" id="KW-0949">S-adenosyl-L-methionine</keyword>
<keyword evidence="5" id="KW-0680">Restriction system</keyword>
<evidence type="ECO:0000259" key="6">
    <source>
        <dbReference type="SMART" id="SM00470"/>
    </source>
</evidence>
<gene>
    <name evidence="7" type="ORF">ACFO4N_07805</name>
</gene>
<dbReference type="CDD" id="cd16401">
    <property type="entry name" value="ParB_N_like_MT"/>
    <property type="match status" value="1"/>
</dbReference>
<dbReference type="SMART" id="SM00470">
    <property type="entry name" value="ParB"/>
    <property type="match status" value="1"/>
</dbReference>
<dbReference type="Gene3D" id="3.90.1530.10">
    <property type="entry name" value="Conserved hypothetical protein from pyrococcus furiosus pfu- 392566-001, ParB domain"/>
    <property type="match status" value="1"/>
</dbReference>
<evidence type="ECO:0000256" key="1">
    <source>
        <dbReference type="ARBA" id="ARBA00006594"/>
    </source>
</evidence>
<dbReference type="InterPro" id="IPR002941">
    <property type="entry name" value="DNA_methylase_N4/N6"/>
</dbReference>
<dbReference type="RefSeq" id="WP_376845678.1">
    <property type="nucleotide sequence ID" value="NZ_JBHSFW010000002.1"/>
</dbReference>
<dbReference type="SUPFAM" id="SSF53335">
    <property type="entry name" value="S-adenosyl-L-methionine-dependent methyltransferases"/>
    <property type="match status" value="1"/>
</dbReference>
<dbReference type="SUPFAM" id="SSF110849">
    <property type="entry name" value="ParB/Sulfiredoxin"/>
    <property type="match status" value="1"/>
</dbReference>
<keyword evidence="2" id="KW-0489">Methyltransferase</keyword>
<evidence type="ECO:0000256" key="3">
    <source>
        <dbReference type="ARBA" id="ARBA00022679"/>
    </source>
</evidence>
<dbReference type="PIRSF" id="PIRSF036758">
    <property type="entry name" value="Aden_M_ParB"/>
    <property type="match status" value="1"/>
</dbReference>
<accession>A0ABV9GM41</accession>
<reference evidence="8" key="1">
    <citation type="journal article" date="2019" name="Int. J. Syst. Evol. Microbiol.">
        <title>The Global Catalogue of Microorganisms (GCM) 10K type strain sequencing project: providing services to taxonomists for standard genome sequencing and annotation.</title>
        <authorList>
            <consortium name="The Broad Institute Genomics Platform"/>
            <consortium name="The Broad Institute Genome Sequencing Center for Infectious Disease"/>
            <person name="Wu L."/>
            <person name="Ma J."/>
        </authorList>
    </citation>
    <scope>NUCLEOTIDE SEQUENCE [LARGE SCALE GENOMIC DNA]</scope>
    <source>
        <strain evidence="8">CGMCC 1.16306</strain>
    </source>
</reference>
<name>A0ABV9GM41_9BACL</name>
<feature type="domain" description="ParB-like N-terminal" evidence="6">
    <location>
        <begin position="6"/>
        <end position="95"/>
    </location>
</feature>
<protein>
    <submittedName>
        <fullName evidence="7">Site-specific DNA-methyltransferase</fullName>
    </submittedName>
</protein>
<organism evidence="7 8">
    <name type="scientific">Camelliibacillus cellulosilyticus</name>
    <dbReference type="NCBI Taxonomy" id="2174486"/>
    <lineage>
        <taxon>Bacteria</taxon>
        <taxon>Bacillati</taxon>
        <taxon>Bacillota</taxon>
        <taxon>Bacilli</taxon>
        <taxon>Bacillales</taxon>
        <taxon>Sporolactobacillaceae</taxon>
        <taxon>Camelliibacillus</taxon>
    </lineage>
</organism>
<dbReference type="PRINTS" id="PR00506">
    <property type="entry name" value="D21N6MTFRASE"/>
</dbReference>
<keyword evidence="8" id="KW-1185">Reference proteome</keyword>
<evidence type="ECO:0000313" key="8">
    <source>
        <dbReference type="Proteomes" id="UP001596022"/>
    </source>
</evidence>
<dbReference type="InterPro" id="IPR002052">
    <property type="entry name" value="DNA_methylase_N6_adenine_CS"/>
</dbReference>
<comment type="similarity">
    <text evidence="1">Belongs to the N(4)/N(6)-methyltransferase family.</text>
</comment>
<comment type="caution">
    <text evidence="7">The sequence shown here is derived from an EMBL/GenBank/DDBJ whole genome shotgun (WGS) entry which is preliminary data.</text>
</comment>
<dbReference type="Pfam" id="PF02195">
    <property type="entry name" value="ParB_N"/>
    <property type="match status" value="1"/>
</dbReference>
<evidence type="ECO:0000313" key="7">
    <source>
        <dbReference type="EMBL" id="MFC4618639.1"/>
    </source>
</evidence>
<dbReference type="Pfam" id="PF01555">
    <property type="entry name" value="N6_N4_Mtase"/>
    <property type="match status" value="1"/>
</dbReference>
<dbReference type="Gene3D" id="3.40.50.150">
    <property type="entry name" value="Vaccinia Virus protein VP39"/>
    <property type="match status" value="1"/>
</dbReference>
<evidence type="ECO:0000256" key="5">
    <source>
        <dbReference type="ARBA" id="ARBA00022747"/>
    </source>
</evidence>
<sequence>MDIRIINKKIDDLVPAEYNPRLDLQPGDPEYEKLKRSIEEFGLVEPIVFNERTGRVVGGHQRLKILRELGWDEVPVSVVDLDDHHEKALNVALNKIEGDWDNFKLKELLEELDSGLIDVTLTGFDDEEIEDLMTQFFVEDEDEIKEDDFDPDEAAEEIEEPITKLGDLWRLGRHFLLVGDSTKIEDVKRLMGNEKADMIFTDPPYNVDYEGSNGKKIKNDNMEDSEFYQFLFDAFVAMYQVTKEGGPIYVCHADSEGLTFRKAFQDSGFLLKQCLIWVKNSLVLGRQDYHWRHEPILYGWKPGAAHKWYGGRKQSTVIEDPVDLAITPKGDHVLLTFNNGISSTVVKVPSYEIIHDGSDEGMTTWRIERPKRNADHPTMKPIALCARAIKNSSKPGERVLDPFGGSGSTLIACEQTGRICHMMEYDPVYAEVIIRRWEEFTGQKAVKLE</sequence>
<dbReference type="InterPro" id="IPR036086">
    <property type="entry name" value="ParB/Sulfiredoxin_sf"/>
</dbReference>
<dbReference type="InterPro" id="IPR029063">
    <property type="entry name" value="SAM-dependent_MTases_sf"/>
</dbReference>
<dbReference type="EMBL" id="JBHSFW010000002">
    <property type="protein sequence ID" value="MFC4618639.1"/>
    <property type="molecule type" value="Genomic_DNA"/>
</dbReference>
<evidence type="ECO:0000256" key="4">
    <source>
        <dbReference type="ARBA" id="ARBA00022691"/>
    </source>
</evidence>
<keyword evidence="3" id="KW-0808">Transferase</keyword>
<dbReference type="InterPro" id="IPR015840">
    <property type="entry name" value="DNA_MeTrfase_ParB"/>
</dbReference>
<dbReference type="PROSITE" id="PS00092">
    <property type="entry name" value="N6_MTASE"/>
    <property type="match status" value="1"/>
</dbReference>
<dbReference type="InterPro" id="IPR003115">
    <property type="entry name" value="ParB_N"/>
</dbReference>
<proteinExistence type="inferred from homology"/>
<dbReference type="InterPro" id="IPR002295">
    <property type="entry name" value="N4/N6-MTase_EcoPI_Mod-like"/>
</dbReference>
<dbReference type="Proteomes" id="UP001596022">
    <property type="component" value="Unassembled WGS sequence"/>
</dbReference>
<evidence type="ECO:0000256" key="2">
    <source>
        <dbReference type="ARBA" id="ARBA00022603"/>
    </source>
</evidence>